<sequence>MTTVFSYTVARGGHPVALSRFTNEVTLIVNTASQCSFTNYNIHLLNDLQKAYESKHFTVLAFPCAQFGGQEPLSNDGLAQWVEQQRICFPVFDRVSLKGKGVHPLFQMLQRELGSAKWNYTKFLCSRDGIPHAKYDPAATHSTIARVIEQFL</sequence>
<name>S9VBC9_9TRYP</name>
<feature type="active site" evidence="4">
    <location>
        <position position="35"/>
    </location>
</feature>
<protein>
    <recommendedName>
        <fullName evidence="5">Glutathione peroxidase</fullName>
    </recommendedName>
</protein>
<dbReference type="PRINTS" id="PR01011">
    <property type="entry name" value="GLUTPROXDASE"/>
</dbReference>
<evidence type="ECO:0000256" key="3">
    <source>
        <dbReference type="ARBA" id="ARBA00023002"/>
    </source>
</evidence>
<dbReference type="PIRSF" id="PIRSF000303">
    <property type="entry name" value="Glutathion_perox"/>
    <property type="match status" value="1"/>
</dbReference>
<dbReference type="AlphaFoldDB" id="S9VBC9"/>
<dbReference type="OrthoDB" id="446890at2759"/>
<dbReference type="GO" id="GO:0004601">
    <property type="term" value="F:peroxidase activity"/>
    <property type="evidence" value="ECO:0007669"/>
    <property type="project" value="UniProtKB-KW"/>
</dbReference>
<keyword evidence="9" id="KW-1185">Reference proteome</keyword>
<dbReference type="CDD" id="cd00340">
    <property type="entry name" value="GSH_Peroxidase"/>
    <property type="match status" value="1"/>
</dbReference>
<organism evidence="6 9">
    <name type="scientific">Strigomonas culicis</name>
    <dbReference type="NCBI Taxonomy" id="28005"/>
    <lineage>
        <taxon>Eukaryota</taxon>
        <taxon>Discoba</taxon>
        <taxon>Euglenozoa</taxon>
        <taxon>Kinetoplastea</taxon>
        <taxon>Metakinetoplastina</taxon>
        <taxon>Trypanosomatida</taxon>
        <taxon>Trypanosomatidae</taxon>
        <taxon>Strigomonadinae</taxon>
        <taxon>Strigomonas</taxon>
    </lineage>
</organism>
<evidence type="ECO:0000313" key="9">
    <source>
        <dbReference type="Proteomes" id="UP000015354"/>
    </source>
</evidence>
<keyword evidence="2 5" id="KW-0575">Peroxidase</keyword>
<reference evidence="6 9" key="1">
    <citation type="journal article" date="2013" name="PLoS ONE">
        <title>Predicting the Proteins of Angomonas deanei, Strigomonas culicis and Their Respective Endosymbionts Reveals New Aspects of the Trypanosomatidae Family.</title>
        <authorList>
            <person name="Motta M.C."/>
            <person name="Martins A.C."/>
            <person name="de Souza S.S."/>
            <person name="Catta-Preta C.M."/>
            <person name="Silva R."/>
            <person name="Klein C.C."/>
            <person name="de Almeida L.G."/>
            <person name="de Lima Cunha O."/>
            <person name="Ciapina L.P."/>
            <person name="Brocchi M."/>
            <person name="Colabardini A.C."/>
            <person name="de Araujo Lima B."/>
            <person name="Machado C.R."/>
            <person name="de Almeida Soares C.M."/>
            <person name="Probst C.M."/>
            <person name="de Menezes C.B."/>
            <person name="Thompson C.E."/>
            <person name="Bartholomeu D.C."/>
            <person name="Gradia D.F."/>
            <person name="Pavoni D.P."/>
            <person name="Grisard E.C."/>
            <person name="Fantinatti-Garboggini F."/>
            <person name="Marchini F.K."/>
            <person name="Rodrigues-Luiz G.F."/>
            <person name="Wagner G."/>
            <person name="Goldman G.H."/>
            <person name="Fietto J.L."/>
            <person name="Elias M.C."/>
            <person name="Goldman M.H."/>
            <person name="Sagot M.F."/>
            <person name="Pereira M."/>
            <person name="Stoco P.H."/>
            <person name="de Mendonca-Neto R.P."/>
            <person name="Teixeira S.M."/>
            <person name="Maciel T.E."/>
            <person name="de Oliveira Mendes T.A."/>
            <person name="Urmenyi T.P."/>
            <person name="de Souza W."/>
            <person name="Schenkman S."/>
            <person name="de Vasconcelos A.T."/>
        </authorList>
    </citation>
    <scope>NUCLEOTIDE SEQUENCE [LARGE SCALE GENOMIC DNA]</scope>
</reference>
<dbReference type="EMBL" id="ATMH01005012">
    <property type="protein sequence ID" value="EPY28568.1"/>
    <property type="molecule type" value="Genomic_DNA"/>
</dbReference>
<evidence type="ECO:0000256" key="1">
    <source>
        <dbReference type="ARBA" id="ARBA00006926"/>
    </source>
</evidence>
<keyword evidence="3 5" id="KW-0560">Oxidoreductase</keyword>
<dbReference type="GO" id="GO:0006979">
    <property type="term" value="P:response to oxidative stress"/>
    <property type="evidence" value="ECO:0007669"/>
    <property type="project" value="InterPro"/>
</dbReference>
<evidence type="ECO:0000256" key="5">
    <source>
        <dbReference type="RuleBase" id="RU000499"/>
    </source>
</evidence>
<evidence type="ECO:0000313" key="6">
    <source>
        <dbReference type="EMBL" id="EPY24336.1"/>
    </source>
</evidence>
<comment type="similarity">
    <text evidence="1 5">Belongs to the glutathione peroxidase family.</text>
</comment>
<gene>
    <name evidence="8" type="ORF">STCU_04157</name>
    <name evidence="7" type="ORF">STCU_05012</name>
    <name evidence="6" type="ORF">STCU_07231</name>
</gene>
<accession>S9VBC9</accession>
<dbReference type="PROSITE" id="PS51355">
    <property type="entry name" value="GLUTATHIONE_PEROXID_3"/>
    <property type="match status" value="1"/>
</dbReference>
<dbReference type="InterPro" id="IPR000889">
    <property type="entry name" value="Glutathione_peroxidase"/>
</dbReference>
<evidence type="ECO:0000256" key="4">
    <source>
        <dbReference type="PIRSR" id="PIRSR000303-1"/>
    </source>
</evidence>
<dbReference type="EMBL" id="ATMH01007231">
    <property type="protein sequence ID" value="EPY24336.1"/>
    <property type="molecule type" value="Genomic_DNA"/>
</dbReference>
<evidence type="ECO:0000313" key="7">
    <source>
        <dbReference type="EMBL" id="EPY28568.1"/>
    </source>
</evidence>
<dbReference type="EMBL" id="ATMH01004157">
    <property type="protein sequence ID" value="EPY30257.1"/>
    <property type="molecule type" value="Genomic_DNA"/>
</dbReference>
<dbReference type="Pfam" id="PF00255">
    <property type="entry name" value="GSHPx"/>
    <property type="match status" value="1"/>
</dbReference>
<dbReference type="Proteomes" id="UP000015354">
    <property type="component" value="Unassembled WGS sequence"/>
</dbReference>
<dbReference type="Gene3D" id="3.40.30.10">
    <property type="entry name" value="Glutaredoxin"/>
    <property type="match status" value="1"/>
</dbReference>
<evidence type="ECO:0000313" key="8">
    <source>
        <dbReference type="EMBL" id="EPY30257.1"/>
    </source>
</evidence>
<reference evidence="6" key="2">
    <citation type="submission" date="2013-03" db="EMBL/GenBank/DDBJ databases">
        <authorList>
            <person name="Motta M.C.M."/>
            <person name="Martins A.C.A."/>
            <person name="Preta C.M.C.C."/>
            <person name="Silva R."/>
            <person name="de Souza S.S."/>
            <person name="Klein C.C."/>
            <person name="de Almeida L.G.P."/>
            <person name="Cunha O.L."/>
            <person name="Colabardini A.C."/>
            <person name="Lima B.A."/>
            <person name="Machado C.R."/>
            <person name="Soares C.M.A."/>
            <person name="de Menezes C.B.A."/>
            <person name="Bartolomeu D.C."/>
            <person name="Grisard E.C."/>
            <person name="Fantinatti-Garboggini F."/>
            <person name="Rodrigues-Luiz G.F."/>
            <person name="Wagner G."/>
            <person name="Goldman G.H."/>
            <person name="Fietto J.L.R."/>
            <person name="Ciapina L.P."/>
            <person name="Brocchi M."/>
            <person name="Elias M.C."/>
            <person name="Goldman M.H.S."/>
            <person name="Sagot M.-F."/>
            <person name="Pereira M."/>
            <person name="Stoco P.H."/>
            <person name="Teixeira S.M.R."/>
            <person name="de Mendonca-Neto R.P."/>
            <person name="Maciel T.E.F."/>
            <person name="Mendes T.A.O."/>
            <person name="Urmenyi T.P."/>
            <person name="Teixeira M.M.G."/>
            <person name="de Camargo E.F.P."/>
            <person name="de Sousa W."/>
            <person name="Schenkman S."/>
            <person name="de Vasconcelos A.T.R."/>
        </authorList>
    </citation>
    <scope>NUCLEOTIDE SEQUENCE</scope>
</reference>
<dbReference type="InterPro" id="IPR036249">
    <property type="entry name" value="Thioredoxin-like_sf"/>
</dbReference>
<evidence type="ECO:0000256" key="2">
    <source>
        <dbReference type="ARBA" id="ARBA00022559"/>
    </source>
</evidence>
<dbReference type="SUPFAM" id="SSF52833">
    <property type="entry name" value="Thioredoxin-like"/>
    <property type="match status" value="1"/>
</dbReference>
<comment type="caution">
    <text evidence="6">The sequence shown here is derived from an EMBL/GenBank/DDBJ whole genome shotgun (WGS) entry which is preliminary data.</text>
</comment>
<proteinExistence type="inferred from homology"/>
<dbReference type="PANTHER" id="PTHR11592:SF78">
    <property type="entry name" value="GLUTATHIONE PEROXIDASE"/>
    <property type="match status" value="1"/>
</dbReference>
<dbReference type="PANTHER" id="PTHR11592">
    <property type="entry name" value="GLUTATHIONE PEROXIDASE"/>
    <property type="match status" value="1"/>
</dbReference>